<feature type="domain" description="C2H2-type" evidence="7">
    <location>
        <begin position="127"/>
        <end position="152"/>
    </location>
</feature>
<dbReference type="Proteomes" id="UP000053593">
    <property type="component" value="Unassembled WGS sequence"/>
</dbReference>
<feature type="region of interest" description="Disordered" evidence="6">
    <location>
        <begin position="1"/>
        <end position="58"/>
    </location>
</feature>
<keyword evidence="2" id="KW-0677">Repeat</keyword>
<dbReference type="GO" id="GO:0000978">
    <property type="term" value="F:RNA polymerase II cis-regulatory region sequence-specific DNA binding"/>
    <property type="evidence" value="ECO:0007669"/>
    <property type="project" value="TreeGrafter"/>
</dbReference>
<protein>
    <recommendedName>
        <fullName evidence="7">C2H2-type domain-containing protein</fullName>
    </recommendedName>
</protein>
<evidence type="ECO:0000313" key="9">
    <source>
        <dbReference type="Proteomes" id="UP000053593"/>
    </source>
</evidence>
<evidence type="ECO:0000256" key="1">
    <source>
        <dbReference type="ARBA" id="ARBA00022723"/>
    </source>
</evidence>
<dbReference type="PROSITE" id="PS50157">
    <property type="entry name" value="ZINC_FINGER_C2H2_2"/>
    <property type="match status" value="2"/>
</dbReference>
<evidence type="ECO:0000256" key="6">
    <source>
        <dbReference type="SAM" id="MobiDB-lite"/>
    </source>
</evidence>
<dbReference type="Pfam" id="PF00096">
    <property type="entry name" value="zf-C2H2"/>
    <property type="match status" value="2"/>
</dbReference>
<sequence length="152" mass="16374">MSDSSFASSSRSASGTRRKSGTGPARSLRHLEQLSTSSAGGYNEAQGGRRRDAVVPVPNVVKKSRGRKVPVDEDVAGCSAKAVSGGIKKATGDRRYVCTAAGCGKCFVRGEHLKRHVRSLHTWDKPHKCPHPGCNKSFSRRDNLGQHARIHL</sequence>
<feature type="compositionally biased region" description="Low complexity" evidence="6">
    <location>
        <begin position="1"/>
        <end position="15"/>
    </location>
</feature>
<dbReference type="PROSITE" id="PS00028">
    <property type="entry name" value="ZINC_FINGER_C2H2_1"/>
    <property type="match status" value="2"/>
</dbReference>
<proteinExistence type="predicted"/>
<dbReference type="EMBL" id="KN834858">
    <property type="protein sequence ID" value="KIK51645.1"/>
    <property type="molecule type" value="Genomic_DNA"/>
</dbReference>
<dbReference type="HOGENOM" id="CLU_127751_0_1_1"/>
<dbReference type="GO" id="GO:0005667">
    <property type="term" value="C:transcription regulator complex"/>
    <property type="evidence" value="ECO:0007669"/>
    <property type="project" value="TreeGrafter"/>
</dbReference>
<dbReference type="SUPFAM" id="SSF57667">
    <property type="entry name" value="beta-beta-alpha zinc fingers"/>
    <property type="match status" value="1"/>
</dbReference>
<dbReference type="Gene3D" id="3.30.160.60">
    <property type="entry name" value="Classic Zinc Finger"/>
    <property type="match status" value="2"/>
</dbReference>
<dbReference type="InterPro" id="IPR036236">
    <property type="entry name" value="Znf_C2H2_sf"/>
</dbReference>
<keyword evidence="9" id="KW-1185">Reference proteome</keyword>
<evidence type="ECO:0000313" key="8">
    <source>
        <dbReference type="EMBL" id="KIK51645.1"/>
    </source>
</evidence>
<evidence type="ECO:0000256" key="4">
    <source>
        <dbReference type="ARBA" id="ARBA00022833"/>
    </source>
</evidence>
<dbReference type="FunFam" id="3.30.160.60:FF:000125">
    <property type="entry name" value="Putative zinc finger protein 143"/>
    <property type="match status" value="1"/>
</dbReference>
<dbReference type="OrthoDB" id="6365676at2759"/>
<dbReference type="GO" id="GO:0000981">
    <property type="term" value="F:DNA-binding transcription factor activity, RNA polymerase II-specific"/>
    <property type="evidence" value="ECO:0007669"/>
    <property type="project" value="UniProtKB-ARBA"/>
</dbReference>
<reference evidence="8 9" key="1">
    <citation type="submission" date="2014-04" db="EMBL/GenBank/DDBJ databases">
        <title>Evolutionary Origins and Diversification of the Mycorrhizal Mutualists.</title>
        <authorList>
            <consortium name="DOE Joint Genome Institute"/>
            <consortium name="Mycorrhizal Genomics Consortium"/>
            <person name="Kohler A."/>
            <person name="Kuo A."/>
            <person name="Nagy L.G."/>
            <person name="Floudas D."/>
            <person name="Copeland A."/>
            <person name="Barry K.W."/>
            <person name="Cichocki N."/>
            <person name="Veneault-Fourrey C."/>
            <person name="LaButti K."/>
            <person name="Lindquist E.A."/>
            <person name="Lipzen A."/>
            <person name="Lundell T."/>
            <person name="Morin E."/>
            <person name="Murat C."/>
            <person name="Riley R."/>
            <person name="Ohm R."/>
            <person name="Sun H."/>
            <person name="Tunlid A."/>
            <person name="Henrissat B."/>
            <person name="Grigoriev I.V."/>
            <person name="Hibbett D.S."/>
            <person name="Martin F."/>
        </authorList>
    </citation>
    <scope>NUCLEOTIDE SEQUENCE [LARGE SCALE GENOMIC DNA]</scope>
    <source>
        <strain evidence="8 9">FD-317 M1</strain>
    </source>
</reference>
<evidence type="ECO:0000256" key="5">
    <source>
        <dbReference type="PROSITE-ProRule" id="PRU00042"/>
    </source>
</evidence>
<dbReference type="GO" id="GO:0008270">
    <property type="term" value="F:zinc ion binding"/>
    <property type="evidence" value="ECO:0007669"/>
    <property type="project" value="UniProtKB-KW"/>
</dbReference>
<dbReference type="GO" id="GO:0031519">
    <property type="term" value="C:PcG protein complex"/>
    <property type="evidence" value="ECO:0007669"/>
    <property type="project" value="TreeGrafter"/>
</dbReference>
<dbReference type="SMART" id="SM00355">
    <property type="entry name" value="ZnF_C2H2"/>
    <property type="match status" value="2"/>
</dbReference>
<keyword evidence="3 5" id="KW-0863">Zinc-finger</keyword>
<accession>A0A0D0AN43</accession>
<dbReference type="GO" id="GO:0000785">
    <property type="term" value="C:chromatin"/>
    <property type="evidence" value="ECO:0007669"/>
    <property type="project" value="TreeGrafter"/>
</dbReference>
<gene>
    <name evidence="8" type="ORF">GYMLUDRAFT_181158</name>
</gene>
<dbReference type="InterPro" id="IPR013087">
    <property type="entry name" value="Znf_C2H2_type"/>
</dbReference>
<dbReference type="PANTHER" id="PTHR14003">
    <property type="entry name" value="TRANSCRIPTIONAL REPRESSOR PROTEIN YY"/>
    <property type="match status" value="1"/>
</dbReference>
<keyword evidence="4" id="KW-0862">Zinc</keyword>
<organism evidence="8 9">
    <name type="scientific">Collybiopsis luxurians FD-317 M1</name>
    <dbReference type="NCBI Taxonomy" id="944289"/>
    <lineage>
        <taxon>Eukaryota</taxon>
        <taxon>Fungi</taxon>
        <taxon>Dikarya</taxon>
        <taxon>Basidiomycota</taxon>
        <taxon>Agaricomycotina</taxon>
        <taxon>Agaricomycetes</taxon>
        <taxon>Agaricomycetidae</taxon>
        <taxon>Agaricales</taxon>
        <taxon>Marasmiineae</taxon>
        <taxon>Omphalotaceae</taxon>
        <taxon>Collybiopsis</taxon>
        <taxon>Collybiopsis luxurians</taxon>
    </lineage>
</organism>
<name>A0A0D0AN43_9AGAR</name>
<evidence type="ECO:0000259" key="7">
    <source>
        <dbReference type="PROSITE" id="PS50157"/>
    </source>
</evidence>
<dbReference type="AlphaFoldDB" id="A0A0D0AN43"/>
<evidence type="ECO:0000256" key="2">
    <source>
        <dbReference type="ARBA" id="ARBA00022737"/>
    </source>
</evidence>
<feature type="domain" description="C2H2-type" evidence="7">
    <location>
        <begin position="96"/>
        <end position="126"/>
    </location>
</feature>
<evidence type="ECO:0000256" key="3">
    <source>
        <dbReference type="ARBA" id="ARBA00022771"/>
    </source>
</evidence>
<keyword evidence="1" id="KW-0479">Metal-binding</keyword>
<dbReference type="PANTHER" id="PTHR14003:SF19">
    <property type="entry name" value="YY2 TRANSCRIPTION FACTOR"/>
    <property type="match status" value="1"/>
</dbReference>